<proteinExistence type="predicted"/>
<accession>A0A1W1E253</accession>
<sequence length="42" mass="4739">MKKNKIMKMNKILSVMNAVDKVQGFCQQKSIINGKFETLGGH</sequence>
<organism evidence="1">
    <name type="scientific">hydrothermal vent metagenome</name>
    <dbReference type="NCBI Taxonomy" id="652676"/>
    <lineage>
        <taxon>unclassified sequences</taxon>
        <taxon>metagenomes</taxon>
        <taxon>ecological metagenomes</taxon>
    </lineage>
</organism>
<name>A0A1W1E253_9ZZZZ</name>
<reference evidence="1" key="1">
    <citation type="submission" date="2016-10" db="EMBL/GenBank/DDBJ databases">
        <authorList>
            <person name="de Groot N.N."/>
        </authorList>
    </citation>
    <scope>NUCLEOTIDE SEQUENCE</scope>
</reference>
<dbReference type="EMBL" id="FPIA01000008">
    <property type="protein sequence ID" value="SFV88050.1"/>
    <property type="molecule type" value="Genomic_DNA"/>
</dbReference>
<evidence type="ECO:0000313" key="1">
    <source>
        <dbReference type="EMBL" id="SFV88050.1"/>
    </source>
</evidence>
<protein>
    <submittedName>
        <fullName evidence="1">Uncharacterized protein</fullName>
    </submittedName>
</protein>
<dbReference type="AlphaFoldDB" id="A0A1W1E253"/>
<gene>
    <name evidence="1" type="ORF">MNB_SUP05-SYMBIONT-7-290</name>
</gene>